<feature type="domain" description="NTP pyrophosphohydrolase MazG-like" evidence="1">
    <location>
        <begin position="177"/>
        <end position="235"/>
    </location>
</feature>
<dbReference type="CDD" id="cd11529">
    <property type="entry name" value="NTP-PPase_MazG_Cterm"/>
    <property type="match status" value="1"/>
</dbReference>
<dbReference type="CDD" id="cd11528">
    <property type="entry name" value="NTP-PPase_MazG_Nterm"/>
    <property type="match status" value="1"/>
</dbReference>
<dbReference type="PANTHER" id="PTHR30522:SF0">
    <property type="entry name" value="NUCLEOSIDE TRIPHOSPHATE PYROPHOSPHOHYDROLASE"/>
    <property type="match status" value="1"/>
</dbReference>
<dbReference type="GO" id="GO:0047429">
    <property type="term" value="F:nucleoside triphosphate diphosphatase activity"/>
    <property type="evidence" value="ECO:0007669"/>
    <property type="project" value="InterPro"/>
</dbReference>
<dbReference type="InterPro" id="IPR048015">
    <property type="entry name" value="NTP-PPase_MazG-like_N"/>
</dbReference>
<evidence type="ECO:0000313" key="3">
    <source>
        <dbReference type="Proteomes" id="UP000000442"/>
    </source>
</evidence>
<keyword evidence="2" id="KW-0808">Transferase</keyword>
<dbReference type="HOGENOM" id="CLU_038356_0_1_7"/>
<dbReference type="InterPro" id="IPR048011">
    <property type="entry name" value="NTP-PPase_MazG-like_C"/>
</dbReference>
<dbReference type="AlphaFoldDB" id="C0Q9D5"/>
<name>C0Q9D5_DESAH</name>
<gene>
    <name evidence="2" type="ordered locus">HRM2_35750</name>
</gene>
<sequence length="273" mass="31021">MGKTENDHVKKGLNGLIEIIQTLRGDQGCPWDRKQTPETMWKCLIEEVYELLEAIEKDDAADVCDELGDVLFQLVFIAELYRERGAFDIFDAISKSAQKMIRRHPHVYADLILDSEEALFQRWEKIKGEEKKQAGKLPAASALDSVPSGMTALLRSYKISERAVRSGFDWDSMAGVIEKVEEEWKEFTQALATGDKDEIAMEFGDILFTLSNVARFAGIHPETALARSTEKFEQRFRLMETLAAKGQGEIKDLSRTEKDSLWDEAKKAYDNNC</sequence>
<dbReference type="EMBL" id="CP001087">
    <property type="protein sequence ID" value="ACN16640.1"/>
    <property type="molecule type" value="Genomic_DNA"/>
</dbReference>
<keyword evidence="2" id="KW-0489">Methyltransferase</keyword>
<dbReference type="GO" id="GO:0032259">
    <property type="term" value="P:methylation"/>
    <property type="evidence" value="ECO:0007669"/>
    <property type="project" value="UniProtKB-KW"/>
</dbReference>
<dbReference type="InterPro" id="IPR004518">
    <property type="entry name" value="MazG-like_dom"/>
</dbReference>
<dbReference type="GO" id="GO:0006950">
    <property type="term" value="P:response to stress"/>
    <property type="evidence" value="ECO:0007669"/>
    <property type="project" value="UniProtKB-ARBA"/>
</dbReference>
<dbReference type="SUPFAM" id="SSF101386">
    <property type="entry name" value="all-alpha NTP pyrophosphatases"/>
    <property type="match status" value="2"/>
</dbReference>
<dbReference type="GO" id="GO:0006203">
    <property type="term" value="P:dGTP catabolic process"/>
    <property type="evidence" value="ECO:0007669"/>
    <property type="project" value="TreeGrafter"/>
</dbReference>
<protein>
    <submittedName>
        <fullName evidence="2">Tetrapyrrole methylase family protein (MazG family protein)</fullName>
    </submittedName>
</protein>
<dbReference type="FunFam" id="1.10.287.1080:FF:000001">
    <property type="entry name" value="Nucleoside triphosphate pyrophosphohydrolase"/>
    <property type="match status" value="1"/>
</dbReference>
<dbReference type="GO" id="GO:0046061">
    <property type="term" value="P:dATP catabolic process"/>
    <property type="evidence" value="ECO:0007669"/>
    <property type="project" value="TreeGrafter"/>
</dbReference>
<dbReference type="GO" id="GO:0046052">
    <property type="term" value="P:UTP catabolic process"/>
    <property type="evidence" value="ECO:0007669"/>
    <property type="project" value="TreeGrafter"/>
</dbReference>
<accession>C0Q9D5</accession>
<dbReference type="OrthoDB" id="9808939at2"/>
<dbReference type="GO" id="GO:0008168">
    <property type="term" value="F:methyltransferase activity"/>
    <property type="evidence" value="ECO:0007669"/>
    <property type="project" value="UniProtKB-KW"/>
</dbReference>
<proteinExistence type="predicted"/>
<reference evidence="2 3" key="1">
    <citation type="journal article" date="2009" name="Environ. Microbiol.">
        <title>Genome sequence of Desulfobacterium autotrophicum HRM2, a marine sulfate reducer oxidizing organic carbon completely to carbon dioxide.</title>
        <authorList>
            <person name="Strittmatter A.W."/>
            <person name="Liesegang H."/>
            <person name="Rabus R."/>
            <person name="Decker I."/>
            <person name="Amann J."/>
            <person name="Andres S."/>
            <person name="Henne A."/>
            <person name="Fricke W.F."/>
            <person name="Martinez-Arias R."/>
            <person name="Bartels D."/>
            <person name="Goesmann A."/>
            <person name="Krause L."/>
            <person name="Puehler A."/>
            <person name="Klenk H.P."/>
            <person name="Richter M."/>
            <person name="Schuler M."/>
            <person name="Gloeckner F.O."/>
            <person name="Meyerdierks A."/>
            <person name="Gottschalk G."/>
            <person name="Amann R."/>
        </authorList>
    </citation>
    <scope>NUCLEOTIDE SEQUENCE [LARGE SCALE GENOMIC DNA]</scope>
    <source>
        <strain evidence="3">ATCC 43914 / DSM 3382 / HRM2</strain>
    </source>
</reference>
<dbReference type="Proteomes" id="UP000000442">
    <property type="component" value="Chromosome"/>
</dbReference>
<dbReference type="RefSeq" id="WP_015905390.1">
    <property type="nucleotide sequence ID" value="NC_012108.1"/>
</dbReference>
<dbReference type="InterPro" id="IPR011551">
    <property type="entry name" value="NTP_PyrPHydrolase_MazG"/>
</dbReference>
<dbReference type="NCBIfam" id="TIGR00444">
    <property type="entry name" value="mazG"/>
    <property type="match status" value="1"/>
</dbReference>
<dbReference type="KEGG" id="dat:HRM2_35750"/>
<feature type="domain" description="NTP pyrophosphohydrolase MazG-like" evidence="1">
    <location>
        <begin position="35"/>
        <end position="107"/>
    </location>
</feature>
<dbReference type="STRING" id="177437.HRM2_35750"/>
<dbReference type="Gene3D" id="1.10.287.1080">
    <property type="entry name" value="MazG-like"/>
    <property type="match status" value="2"/>
</dbReference>
<dbReference type="GO" id="GO:0046076">
    <property type="term" value="P:dTTP catabolic process"/>
    <property type="evidence" value="ECO:0007669"/>
    <property type="project" value="TreeGrafter"/>
</dbReference>
<organism evidence="2 3">
    <name type="scientific">Desulforapulum autotrophicum (strain ATCC 43914 / DSM 3382 / VKM B-1955 / HRM2)</name>
    <name type="common">Desulfobacterium autotrophicum</name>
    <dbReference type="NCBI Taxonomy" id="177437"/>
    <lineage>
        <taxon>Bacteria</taxon>
        <taxon>Pseudomonadati</taxon>
        <taxon>Thermodesulfobacteriota</taxon>
        <taxon>Desulfobacteria</taxon>
        <taxon>Desulfobacterales</taxon>
        <taxon>Desulfobacteraceae</taxon>
        <taxon>Desulforapulum</taxon>
    </lineage>
</organism>
<dbReference type="eggNOG" id="COG3956">
    <property type="taxonomic scope" value="Bacteria"/>
</dbReference>
<dbReference type="GO" id="GO:0046047">
    <property type="term" value="P:TTP catabolic process"/>
    <property type="evidence" value="ECO:0007669"/>
    <property type="project" value="TreeGrafter"/>
</dbReference>
<dbReference type="NCBIfam" id="NF007113">
    <property type="entry name" value="PRK09562.1"/>
    <property type="match status" value="1"/>
</dbReference>
<dbReference type="GO" id="GO:0046081">
    <property type="term" value="P:dUTP catabolic process"/>
    <property type="evidence" value="ECO:0007669"/>
    <property type="project" value="TreeGrafter"/>
</dbReference>
<dbReference type="PANTHER" id="PTHR30522">
    <property type="entry name" value="NUCLEOSIDE TRIPHOSPHATE PYROPHOSPHOHYDROLASE"/>
    <property type="match status" value="1"/>
</dbReference>
<keyword evidence="3" id="KW-1185">Reference proteome</keyword>
<dbReference type="Pfam" id="PF03819">
    <property type="entry name" value="MazG"/>
    <property type="match status" value="2"/>
</dbReference>
<evidence type="ECO:0000313" key="2">
    <source>
        <dbReference type="EMBL" id="ACN16640.1"/>
    </source>
</evidence>
<evidence type="ECO:0000259" key="1">
    <source>
        <dbReference type="Pfam" id="PF03819"/>
    </source>
</evidence>